<sequence>MIGRRGRRRCRYLVVPAADDVDTGTGDAAMPLMRCSWDWPESRNRRCRASTSPARTQMATSSVGSVRKVEESVPSAKKGGCEESYRRVPVGAKQFDEFCVGGVPVEFLVCAQ</sequence>
<gene>
    <name evidence="2" type="ORF">PVAP13_5KG380707</name>
</gene>
<accession>A0A8T0ST16</accession>
<keyword evidence="3" id="KW-1185">Reference proteome</keyword>
<name>A0A8T0ST16_PANVG</name>
<comment type="caution">
    <text evidence="2">The sequence shown here is derived from an EMBL/GenBank/DDBJ whole genome shotgun (WGS) entry which is preliminary data.</text>
</comment>
<evidence type="ECO:0000256" key="1">
    <source>
        <dbReference type="SAM" id="MobiDB-lite"/>
    </source>
</evidence>
<proteinExistence type="predicted"/>
<evidence type="ECO:0000313" key="2">
    <source>
        <dbReference type="EMBL" id="KAG2599279.1"/>
    </source>
</evidence>
<evidence type="ECO:0000313" key="3">
    <source>
        <dbReference type="Proteomes" id="UP000823388"/>
    </source>
</evidence>
<feature type="compositionally biased region" description="Polar residues" evidence="1">
    <location>
        <begin position="49"/>
        <end position="64"/>
    </location>
</feature>
<organism evidence="2 3">
    <name type="scientific">Panicum virgatum</name>
    <name type="common">Blackwell switchgrass</name>
    <dbReference type="NCBI Taxonomy" id="38727"/>
    <lineage>
        <taxon>Eukaryota</taxon>
        <taxon>Viridiplantae</taxon>
        <taxon>Streptophyta</taxon>
        <taxon>Embryophyta</taxon>
        <taxon>Tracheophyta</taxon>
        <taxon>Spermatophyta</taxon>
        <taxon>Magnoliopsida</taxon>
        <taxon>Liliopsida</taxon>
        <taxon>Poales</taxon>
        <taxon>Poaceae</taxon>
        <taxon>PACMAD clade</taxon>
        <taxon>Panicoideae</taxon>
        <taxon>Panicodae</taxon>
        <taxon>Paniceae</taxon>
        <taxon>Panicinae</taxon>
        <taxon>Panicum</taxon>
        <taxon>Panicum sect. Hiantes</taxon>
    </lineage>
</organism>
<dbReference type="AlphaFoldDB" id="A0A8T0ST16"/>
<feature type="region of interest" description="Disordered" evidence="1">
    <location>
        <begin position="48"/>
        <end position="71"/>
    </location>
</feature>
<dbReference type="EMBL" id="CM029045">
    <property type="protein sequence ID" value="KAG2599279.1"/>
    <property type="molecule type" value="Genomic_DNA"/>
</dbReference>
<protein>
    <submittedName>
        <fullName evidence="2">Uncharacterized protein</fullName>
    </submittedName>
</protein>
<dbReference type="Proteomes" id="UP000823388">
    <property type="component" value="Chromosome 5K"/>
</dbReference>
<reference evidence="2" key="1">
    <citation type="submission" date="2020-05" db="EMBL/GenBank/DDBJ databases">
        <title>WGS assembly of Panicum virgatum.</title>
        <authorList>
            <person name="Lovell J.T."/>
            <person name="Jenkins J."/>
            <person name="Shu S."/>
            <person name="Juenger T.E."/>
            <person name="Schmutz J."/>
        </authorList>
    </citation>
    <scope>NUCLEOTIDE SEQUENCE</scope>
    <source>
        <strain evidence="2">AP13</strain>
    </source>
</reference>